<dbReference type="AlphaFoldDB" id="A0A382LVD0"/>
<dbReference type="PANTHER" id="PTHR30535:SF34">
    <property type="entry name" value="MOLYBDATE-BINDING PROTEIN MOLA"/>
    <property type="match status" value="1"/>
</dbReference>
<sequence length="161" mass="17904">ISKLIQRLGKLTGHSAISNVLAAKFLEDTAAIRETYQQRRNLTVLYQIWSDPIYTLNGEHLISRLIEHCGGTNIFFELETLAPVVSTESVIERNPDVIIAGGYQGAAPDWLGTWNQWSGMQAVQSKSLYTVDADQISRMGPRILQGMQELCQAIDQARGKS</sequence>
<gene>
    <name evidence="2" type="ORF">METZ01_LOCUS293568</name>
</gene>
<dbReference type="InterPro" id="IPR002491">
    <property type="entry name" value="ABC_transptr_periplasmic_BD"/>
</dbReference>
<dbReference type="InterPro" id="IPR050902">
    <property type="entry name" value="ABC_Transporter_SBP"/>
</dbReference>
<proteinExistence type="predicted"/>
<dbReference type="Pfam" id="PF01497">
    <property type="entry name" value="Peripla_BP_2"/>
    <property type="match status" value="1"/>
</dbReference>
<accession>A0A382LVD0</accession>
<dbReference type="PANTHER" id="PTHR30535">
    <property type="entry name" value="VITAMIN B12-BINDING PROTEIN"/>
    <property type="match status" value="1"/>
</dbReference>
<feature type="domain" description="Fe/B12 periplasmic-binding" evidence="1">
    <location>
        <begin position="1"/>
        <end position="158"/>
    </location>
</feature>
<feature type="non-terminal residue" evidence="2">
    <location>
        <position position="1"/>
    </location>
</feature>
<dbReference type="SUPFAM" id="SSF53807">
    <property type="entry name" value="Helical backbone' metal receptor"/>
    <property type="match status" value="1"/>
</dbReference>
<dbReference type="GO" id="GO:0071281">
    <property type="term" value="P:cellular response to iron ion"/>
    <property type="evidence" value="ECO:0007669"/>
    <property type="project" value="TreeGrafter"/>
</dbReference>
<evidence type="ECO:0000259" key="1">
    <source>
        <dbReference type="PROSITE" id="PS50983"/>
    </source>
</evidence>
<reference evidence="2" key="1">
    <citation type="submission" date="2018-05" db="EMBL/GenBank/DDBJ databases">
        <authorList>
            <person name="Lanie J.A."/>
            <person name="Ng W.-L."/>
            <person name="Kazmierczak K.M."/>
            <person name="Andrzejewski T.M."/>
            <person name="Davidsen T.M."/>
            <person name="Wayne K.J."/>
            <person name="Tettelin H."/>
            <person name="Glass J.I."/>
            <person name="Rusch D."/>
            <person name="Podicherti R."/>
            <person name="Tsui H.-C.T."/>
            <person name="Winkler M.E."/>
        </authorList>
    </citation>
    <scope>NUCLEOTIDE SEQUENCE</scope>
</reference>
<name>A0A382LVD0_9ZZZZ</name>
<dbReference type="PROSITE" id="PS50983">
    <property type="entry name" value="FE_B12_PBP"/>
    <property type="match status" value="1"/>
</dbReference>
<evidence type="ECO:0000313" key="2">
    <source>
        <dbReference type="EMBL" id="SVC40714.1"/>
    </source>
</evidence>
<dbReference type="Gene3D" id="3.40.50.1980">
    <property type="entry name" value="Nitrogenase molybdenum iron protein domain"/>
    <property type="match status" value="1"/>
</dbReference>
<organism evidence="2">
    <name type="scientific">marine metagenome</name>
    <dbReference type="NCBI Taxonomy" id="408172"/>
    <lineage>
        <taxon>unclassified sequences</taxon>
        <taxon>metagenomes</taxon>
        <taxon>ecological metagenomes</taxon>
    </lineage>
</organism>
<protein>
    <recommendedName>
        <fullName evidence="1">Fe/B12 periplasmic-binding domain-containing protein</fullName>
    </recommendedName>
</protein>
<dbReference type="EMBL" id="UINC01089533">
    <property type="protein sequence ID" value="SVC40714.1"/>
    <property type="molecule type" value="Genomic_DNA"/>
</dbReference>